<proteinExistence type="inferred from homology"/>
<dbReference type="Gene3D" id="2.40.320.10">
    <property type="entry name" value="Hypothetical Protein Pfu-838710-001"/>
    <property type="match status" value="1"/>
</dbReference>
<evidence type="ECO:0000313" key="10">
    <source>
        <dbReference type="Proteomes" id="UP000332933"/>
    </source>
</evidence>
<dbReference type="Proteomes" id="UP000332933">
    <property type="component" value="Unassembled WGS sequence"/>
</dbReference>
<dbReference type="GO" id="GO:0006369">
    <property type="term" value="P:termination of RNA polymerase II transcription"/>
    <property type="evidence" value="ECO:0007669"/>
    <property type="project" value="TreeGrafter"/>
</dbReference>
<keyword evidence="5 6" id="KW-0539">Nucleus</keyword>
<dbReference type="OrthoDB" id="147397at2759"/>
<comment type="subcellular location">
    <subcellularLocation>
        <location evidence="1 6">Nucleus</location>
    </subcellularLocation>
</comment>
<comment type="function">
    <text evidence="6">Component of the Mediator complex, a coactivator involved in the regulated transcription of nearly all RNA polymerase II-dependent genes. Mediator functions as a bridge to convey information from gene-specific regulatory proteins to the basal RNA polymerase II transcription machinery. Mediator is recruited to promoters by direct interactions with regulatory proteins and serves as a scaffold for the assembly of a functional preinitiation complex with RNA polymerase II and the general transcription factors.</text>
</comment>
<evidence type="ECO:0000256" key="7">
    <source>
        <dbReference type="SAM" id="MobiDB-lite"/>
    </source>
</evidence>
<evidence type="ECO:0000256" key="4">
    <source>
        <dbReference type="ARBA" id="ARBA00023163"/>
    </source>
</evidence>
<organism evidence="9 10">
    <name type="scientific">Aphanomyces stellatus</name>
    <dbReference type="NCBI Taxonomy" id="120398"/>
    <lineage>
        <taxon>Eukaryota</taxon>
        <taxon>Sar</taxon>
        <taxon>Stramenopiles</taxon>
        <taxon>Oomycota</taxon>
        <taxon>Saprolegniomycetes</taxon>
        <taxon>Saprolegniales</taxon>
        <taxon>Verrucalvaceae</taxon>
        <taxon>Aphanomyces</taxon>
    </lineage>
</organism>
<keyword evidence="4 6" id="KW-0804">Transcription</keyword>
<keyword evidence="6" id="KW-0010">Activator</keyword>
<evidence type="ECO:0000256" key="2">
    <source>
        <dbReference type="ARBA" id="ARBA00009814"/>
    </source>
</evidence>
<dbReference type="PANTHER" id="PTHR13321">
    <property type="entry name" value="MEDIATOR OF RNA POLYMERASE II TRANSCRIPTION, SUBUNIT 18"/>
    <property type="match status" value="1"/>
</dbReference>
<dbReference type="InterPro" id="IPR019095">
    <property type="entry name" value="Mediator_Med18"/>
</dbReference>
<name>A0A485KNR2_9STRA</name>
<evidence type="ECO:0000256" key="1">
    <source>
        <dbReference type="ARBA" id="ARBA00004123"/>
    </source>
</evidence>
<evidence type="ECO:0000256" key="5">
    <source>
        <dbReference type="ARBA" id="ARBA00023242"/>
    </source>
</evidence>
<reference evidence="9 10" key="1">
    <citation type="submission" date="2019-03" db="EMBL/GenBank/DDBJ databases">
        <authorList>
            <person name="Gaulin E."/>
            <person name="Dumas B."/>
        </authorList>
    </citation>
    <scope>NUCLEOTIDE SEQUENCE [LARGE SCALE GENOMIC DNA]</scope>
    <source>
        <strain evidence="9">CBS 568.67</strain>
    </source>
</reference>
<evidence type="ECO:0000313" key="9">
    <source>
        <dbReference type="EMBL" id="VFT86639.1"/>
    </source>
</evidence>
<feature type="compositionally biased region" description="Polar residues" evidence="7">
    <location>
        <begin position="106"/>
        <end position="122"/>
    </location>
</feature>
<dbReference type="EMBL" id="CAADRA010005182">
    <property type="protein sequence ID" value="VFT86639.1"/>
    <property type="molecule type" value="Genomic_DNA"/>
</dbReference>
<comment type="subunit">
    <text evidence="6">Component of the Mediator complex.</text>
</comment>
<dbReference type="GO" id="GO:0003712">
    <property type="term" value="F:transcription coregulator activity"/>
    <property type="evidence" value="ECO:0007669"/>
    <property type="project" value="InterPro"/>
</dbReference>
<dbReference type="EMBL" id="VJMH01005161">
    <property type="protein sequence ID" value="KAF0699683.1"/>
    <property type="molecule type" value="Genomic_DNA"/>
</dbReference>
<evidence type="ECO:0000256" key="6">
    <source>
        <dbReference type="RuleBase" id="RU364150"/>
    </source>
</evidence>
<dbReference type="AlphaFoldDB" id="A0A485KNR2"/>
<dbReference type="PANTHER" id="PTHR13321:SF2">
    <property type="entry name" value="MEDIATOR OF RNA POLYMERASE II TRANSCRIPTION SUBUNIT 18"/>
    <property type="match status" value="1"/>
</dbReference>
<dbReference type="GO" id="GO:0006357">
    <property type="term" value="P:regulation of transcription by RNA polymerase II"/>
    <property type="evidence" value="ECO:0007669"/>
    <property type="project" value="InterPro"/>
</dbReference>
<accession>A0A485KNR2</accession>
<keyword evidence="3 6" id="KW-0805">Transcription regulation</keyword>
<comment type="similarity">
    <text evidence="2 6">Belongs to the Mediator complex subunit 18 family.</text>
</comment>
<evidence type="ECO:0000313" key="8">
    <source>
        <dbReference type="EMBL" id="KAF0699683.1"/>
    </source>
</evidence>
<dbReference type="Pfam" id="PF09637">
    <property type="entry name" value="Med18"/>
    <property type="match status" value="1"/>
</dbReference>
<feature type="region of interest" description="Disordered" evidence="7">
    <location>
        <begin position="102"/>
        <end position="122"/>
    </location>
</feature>
<dbReference type="GO" id="GO:0016592">
    <property type="term" value="C:mediator complex"/>
    <property type="evidence" value="ECO:0007669"/>
    <property type="project" value="InterPro"/>
</dbReference>
<keyword evidence="10" id="KW-1185">Reference proteome</keyword>
<evidence type="ECO:0000256" key="3">
    <source>
        <dbReference type="ARBA" id="ARBA00023015"/>
    </source>
</evidence>
<protein>
    <recommendedName>
        <fullName evidence="6">Mediator of RNA polymerase II transcription subunit 18</fullName>
    </recommendedName>
    <alternativeName>
        <fullName evidence="6">Mediator complex subunit 18</fullName>
    </alternativeName>
</protein>
<reference evidence="8" key="2">
    <citation type="submission" date="2019-06" db="EMBL/GenBank/DDBJ databases">
        <title>Genomics analysis of Aphanomyces spp. identifies a new class of oomycete effector associated with host adaptation.</title>
        <authorList>
            <person name="Gaulin E."/>
        </authorList>
    </citation>
    <scope>NUCLEOTIDE SEQUENCE</scope>
    <source>
        <strain evidence="8">CBS 578.67</strain>
    </source>
</reference>
<dbReference type="GO" id="GO:0070847">
    <property type="term" value="C:core mediator complex"/>
    <property type="evidence" value="ECO:0007669"/>
    <property type="project" value="TreeGrafter"/>
</dbReference>
<gene>
    <name evidence="9" type="primary">Aste57867_9760</name>
    <name evidence="6" type="synonym">MED18</name>
    <name evidence="8" type="ORF">As57867_009721</name>
    <name evidence="9" type="ORF">ASTE57867_9760</name>
</gene>
<sequence>MAAVSNKSFEVNLQGEVSKSDYSSFEERIRGLCGNDTEKEKFEYNEYVYNFDAQSPQGVPNYEVRARNVIYGSCTFNGAAVELPSRGGQKWELRYIGKWERKKPSDQNPQQARGNQSVPYRSQTAVSASENVGIFLTTLGFRQSFQYKRSGTRWIFPNGITVEATRMKALEKIEHKDDLPLDSLPFDAYLVEVYALTTDDKIEDVSHKIRRFAIDLDPYVNAETTSFVVTPDARYFIERPSEGKDFQLHKEILAAENKKKKQKLR</sequence>